<dbReference type="PROSITE" id="PS50030">
    <property type="entry name" value="UBA"/>
    <property type="match status" value="1"/>
</dbReference>
<dbReference type="InterPro" id="IPR025527">
    <property type="entry name" value="HUWE1/Rev1_UBM"/>
</dbReference>
<proteinExistence type="predicted"/>
<organism evidence="5 6">
    <name type="scientific">Monosiga brevicollis</name>
    <name type="common">Choanoflagellate</name>
    <dbReference type="NCBI Taxonomy" id="81824"/>
    <lineage>
        <taxon>Eukaryota</taxon>
        <taxon>Choanoflagellata</taxon>
        <taxon>Craspedida</taxon>
        <taxon>Salpingoecidae</taxon>
        <taxon>Monosiga</taxon>
    </lineage>
</organism>
<dbReference type="InterPro" id="IPR037197">
    <property type="entry name" value="WWE_dom_sf"/>
</dbReference>
<feature type="compositionally biased region" description="Basic and acidic residues" evidence="2">
    <location>
        <begin position="2706"/>
        <end position="2732"/>
    </location>
</feature>
<keyword evidence="6" id="KW-1185">Reference proteome</keyword>
<feature type="region of interest" description="Disordered" evidence="2">
    <location>
        <begin position="664"/>
        <end position="704"/>
    </location>
</feature>
<dbReference type="PANTHER" id="PTHR23202:SF120">
    <property type="entry name" value="SARCOMERE LENGTH SHORT, ISOFORM B"/>
    <property type="match status" value="1"/>
</dbReference>
<feature type="compositionally biased region" description="Basic and acidic residues" evidence="2">
    <location>
        <begin position="664"/>
        <end position="676"/>
    </location>
</feature>
<feature type="region of interest" description="Disordered" evidence="2">
    <location>
        <begin position="2706"/>
        <end position="2838"/>
    </location>
</feature>
<dbReference type="InterPro" id="IPR018123">
    <property type="entry name" value="WWE-dom_subgr"/>
</dbReference>
<feature type="region of interest" description="Disordered" evidence="2">
    <location>
        <begin position="1351"/>
        <end position="1426"/>
    </location>
</feature>
<dbReference type="GO" id="GO:0008270">
    <property type="term" value="F:zinc ion binding"/>
    <property type="evidence" value="ECO:0007669"/>
    <property type="project" value="InterPro"/>
</dbReference>
<dbReference type="GO" id="GO:0016567">
    <property type="term" value="P:protein ubiquitination"/>
    <property type="evidence" value="ECO:0007669"/>
    <property type="project" value="UniProtKB-UniPathway"/>
</dbReference>
<evidence type="ECO:0000256" key="1">
    <source>
        <dbReference type="ARBA" id="ARBA00022679"/>
    </source>
</evidence>
<feature type="compositionally biased region" description="Acidic residues" evidence="2">
    <location>
        <begin position="1416"/>
        <end position="1426"/>
    </location>
</feature>
<dbReference type="EMBL" id="CH991546">
    <property type="protein sequence ID" value="EDQ90912.1"/>
    <property type="molecule type" value="Genomic_DNA"/>
</dbReference>
<feature type="compositionally biased region" description="Gly residues" evidence="2">
    <location>
        <begin position="2365"/>
        <end position="2374"/>
    </location>
</feature>
<feature type="compositionally biased region" description="Low complexity" evidence="2">
    <location>
        <begin position="2910"/>
        <end position="2924"/>
    </location>
</feature>
<dbReference type="InterPro" id="IPR010309">
    <property type="entry name" value="E3_Ub_ligase_DUF908"/>
</dbReference>
<keyword evidence="1" id="KW-0808">Transferase</keyword>
<gene>
    <name evidence="5" type="ORF">MONBRDRAFT_6887</name>
</gene>
<name>A9UUJ3_MONBE</name>
<dbReference type="InterPro" id="IPR004170">
    <property type="entry name" value="WWE_dom"/>
</dbReference>
<feature type="region of interest" description="Disordered" evidence="2">
    <location>
        <begin position="2974"/>
        <end position="3021"/>
    </location>
</feature>
<dbReference type="FunCoup" id="A9UUJ3">
    <property type="interactions" value="1488"/>
</dbReference>
<feature type="non-terminal residue" evidence="5">
    <location>
        <position position="3611"/>
    </location>
</feature>
<dbReference type="Pfam" id="PF14377">
    <property type="entry name" value="UBM"/>
    <property type="match status" value="3"/>
</dbReference>
<feature type="region of interest" description="Disordered" evidence="2">
    <location>
        <begin position="2234"/>
        <end position="2330"/>
    </location>
</feature>
<dbReference type="SMART" id="SM00678">
    <property type="entry name" value="WWE"/>
    <property type="match status" value="1"/>
</dbReference>
<dbReference type="RefSeq" id="XP_001744209.1">
    <property type="nucleotide sequence ID" value="XM_001744157.1"/>
</dbReference>
<feature type="compositionally biased region" description="Low complexity" evidence="2">
    <location>
        <begin position="688"/>
        <end position="704"/>
    </location>
</feature>
<dbReference type="Pfam" id="PF06025">
    <property type="entry name" value="DUF913"/>
    <property type="match status" value="1"/>
</dbReference>
<feature type="region of interest" description="Disordered" evidence="2">
    <location>
        <begin position="1440"/>
        <end position="1528"/>
    </location>
</feature>
<dbReference type="UniPathway" id="UPA00143"/>
<feature type="compositionally biased region" description="Low complexity" evidence="2">
    <location>
        <begin position="2801"/>
        <end position="2837"/>
    </location>
</feature>
<protein>
    <submittedName>
        <fullName evidence="5">Uncharacterized protein</fullName>
    </submittedName>
</protein>
<dbReference type="GeneID" id="5889567"/>
<dbReference type="InterPro" id="IPR009060">
    <property type="entry name" value="UBA-like_sf"/>
</dbReference>
<evidence type="ECO:0000256" key="2">
    <source>
        <dbReference type="SAM" id="MobiDB-lite"/>
    </source>
</evidence>
<feature type="domain" description="UBA" evidence="3">
    <location>
        <begin position="1311"/>
        <end position="1351"/>
    </location>
</feature>
<evidence type="ECO:0000313" key="6">
    <source>
        <dbReference type="Proteomes" id="UP000001357"/>
    </source>
</evidence>
<dbReference type="Proteomes" id="UP000001357">
    <property type="component" value="Unassembled WGS sequence"/>
</dbReference>
<dbReference type="InterPro" id="IPR015940">
    <property type="entry name" value="UBA"/>
</dbReference>
<feature type="compositionally biased region" description="Basic and acidic residues" evidence="2">
    <location>
        <begin position="2775"/>
        <end position="2784"/>
    </location>
</feature>
<feature type="compositionally biased region" description="Acidic residues" evidence="2">
    <location>
        <begin position="2310"/>
        <end position="2330"/>
    </location>
</feature>
<dbReference type="GO" id="GO:0016740">
    <property type="term" value="F:transferase activity"/>
    <property type="evidence" value="ECO:0007669"/>
    <property type="project" value="UniProtKB-KW"/>
</dbReference>
<feature type="compositionally biased region" description="Acidic residues" evidence="2">
    <location>
        <begin position="2409"/>
        <end position="2421"/>
    </location>
</feature>
<dbReference type="KEGG" id="mbr:MONBRDRAFT_6887"/>
<dbReference type="InParanoid" id="A9UUJ3"/>
<dbReference type="CDD" id="cd14297">
    <property type="entry name" value="UBA2_spUBP14_like"/>
    <property type="match status" value="1"/>
</dbReference>
<dbReference type="InterPro" id="IPR010314">
    <property type="entry name" value="E3_Ub_ligase_DUF913"/>
</dbReference>
<reference evidence="5 6" key="1">
    <citation type="journal article" date="2008" name="Nature">
        <title>The genome of the choanoflagellate Monosiga brevicollis and the origin of metazoans.</title>
        <authorList>
            <consortium name="JGI Sequencing"/>
            <person name="King N."/>
            <person name="Westbrook M.J."/>
            <person name="Young S.L."/>
            <person name="Kuo A."/>
            <person name="Abedin M."/>
            <person name="Chapman J."/>
            <person name="Fairclough S."/>
            <person name="Hellsten U."/>
            <person name="Isogai Y."/>
            <person name="Letunic I."/>
            <person name="Marr M."/>
            <person name="Pincus D."/>
            <person name="Putnam N."/>
            <person name="Rokas A."/>
            <person name="Wright K.J."/>
            <person name="Zuzow R."/>
            <person name="Dirks W."/>
            <person name="Good M."/>
            <person name="Goodstein D."/>
            <person name="Lemons D."/>
            <person name="Li W."/>
            <person name="Lyons J.B."/>
            <person name="Morris A."/>
            <person name="Nichols S."/>
            <person name="Richter D.J."/>
            <person name="Salamov A."/>
            <person name="Bork P."/>
            <person name="Lim W.A."/>
            <person name="Manning G."/>
            <person name="Miller W.T."/>
            <person name="McGinnis W."/>
            <person name="Shapiro H."/>
            <person name="Tjian R."/>
            <person name="Grigoriev I.V."/>
            <person name="Rokhsar D."/>
        </authorList>
    </citation>
    <scope>NUCLEOTIDE SEQUENCE [LARGE SCALE GENOMIC DNA]</scope>
    <source>
        <strain evidence="6">MX1 / ATCC 50154</strain>
    </source>
</reference>
<evidence type="ECO:0000313" key="5">
    <source>
        <dbReference type="EMBL" id="EDQ90912.1"/>
    </source>
</evidence>
<feature type="compositionally biased region" description="Polar residues" evidence="2">
    <location>
        <begin position="1394"/>
        <end position="1404"/>
    </location>
</feature>
<dbReference type="Pfam" id="PF00627">
    <property type="entry name" value="UBA"/>
    <property type="match status" value="1"/>
</dbReference>
<feature type="domain" description="WWE" evidence="4">
    <location>
        <begin position="1682"/>
        <end position="1763"/>
    </location>
</feature>
<feature type="region of interest" description="Disordered" evidence="2">
    <location>
        <begin position="2364"/>
        <end position="2421"/>
    </location>
</feature>
<feature type="compositionally biased region" description="Polar residues" evidence="2">
    <location>
        <begin position="3599"/>
        <end position="3611"/>
    </location>
</feature>
<feature type="compositionally biased region" description="Basic and acidic residues" evidence="2">
    <location>
        <begin position="1506"/>
        <end position="1528"/>
    </location>
</feature>
<feature type="compositionally biased region" description="Low complexity" evidence="2">
    <location>
        <begin position="2734"/>
        <end position="2743"/>
    </location>
</feature>
<feature type="compositionally biased region" description="Basic and acidic residues" evidence="2">
    <location>
        <begin position="2989"/>
        <end position="3021"/>
    </location>
</feature>
<dbReference type="Pfam" id="PF06012">
    <property type="entry name" value="DUF908"/>
    <property type="match status" value="1"/>
</dbReference>
<feature type="region of interest" description="Disordered" evidence="2">
    <location>
        <begin position="3255"/>
        <end position="3284"/>
    </location>
</feature>
<feature type="compositionally biased region" description="Low complexity" evidence="2">
    <location>
        <begin position="1446"/>
        <end position="1470"/>
    </location>
</feature>
<dbReference type="eggNOG" id="KOG0939">
    <property type="taxonomic scope" value="Eukaryota"/>
</dbReference>
<feature type="region of interest" description="Disordered" evidence="2">
    <location>
        <begin position="2903"/>
        <end position="2925"/>
    </location>
</feature>
<feature type="compositionally biased region" description="Low complexity" evidence="2">
    <location>
        <begin position="1363"/>
        <end position="1381"/>
    </location>
</feature>
<feature type="region of interest" description="Disordered" evidence="2">
    <location>
        <begin position="3424"/>
        <end position="3521"/>
    </location>
</feature>
<dbReference type="PROSITE" id="PS50918">
    <property type="entry name" value="WWE"/>
    <property type="match status" value="1"/>
</dbReference>
<dbReference type="STRING" id="81824.A9UUJ3"/>
<evidence type="ECO:0000259" key="3">
    <source>
        <dbReference type="PROSITE" id="PS50030"/>
    </source>
</evidence>
<feature type="compositionally biased region" description="Acidic residues" evidence="2">
    <location>
        <begin position="2376"/>
        <end position="2393"/>
    </location>
</feature>
<dbReference type="PANTHER" id="PTHR23202">
    <property type="entry name" value="WASP INTERACTING PROTEIN-RELATED"/>
    <property type="match status" value="1"/>
</dbReference>
<evidence type="ECO:0000259" key="4">
    <source>
        <dbReference type="PROSITE" id="PS50918"/>
    </source>
</evidence>
<feature type="region of interest" description="Disordered" evidence="2">
    <location>
        <begin position="3586"/>
        <end position="3611"/>
    </location>
</feature>
<sequence>MKVRVPEDRRSLELTEGALEVYNDIVQAKDEDLLHVLQRIDDVPRSRLLFALMNTDDCDLMLAVVHLLATLGRHREIDDRDLDALLIARLQCLAKKWGRGGHTHVLVDICLKPTDEFPEGVSDAQMDLFINQGDDPTDAARQGPLSIRRPNLDADPRPTRKLFEDCLADFKVPPKYHFELLFQLLVRHNFHRLEERRKLLQIHILATSALVMCSANGGYDASGIAANYAASPSSGVSELVEMLGNNDIPAIIRVAGFRLLQSLIQAQVAAEAVLTECGVGQSHGLIPTLLRQMNERLSPSEGSKQAEPLDDPIEQRFYLGVLSVVQLIVAFPRGGQSFMRSGVLRTLSNILKNPVNVKFATRAARTIESILHIASVDRHGPELVDTRIFESTLETIHQQVLAAVGTVEDDHLRRSVSHVMHQVMDQVAPETPLEKSTPAAQGSAILQSQAAIPLSAERKSLLKMLLRLHSQLGFRQPFATLQRNALSGTLLADFDAILRNEQAFGTPVWCLVTRWLIDFANAEPNLVSVLQESGMLETVLDVIRERRIPASADAIVSLPSVLSSLVLNGQLLDVLEEARPFDAIIELFTQEKYRVCLGGDNASAVGAALDELWRYQPRLRPAGMAALQTLLDNLIAKGRDSGQYLITPGSDAGLKRMRKTRLEEGLTEQELGRWPEDGSPTPSTAMEVDSGPSPAVASASSSTDTRTHLPLLDYMANAAHLIDAMQSSSPHDHHTRHLAQADVASKLMELLTLPTLPYDLYESSCFKAVVSAATLSANHPDYDSAALHEAFNREVTAMDERCAELLKTPSNHLVPNILQSFESWQLAWTRLLAYLQLYSSIVNSRPAARDHSERHSALWAKLMNMGIMPRLGRVINAASCLTSAARRVYVPFQLRTKHLKLRAEREALLTPGTQYLDIYRLFGLADLLKHARSFYVKFLERSLSQTRARHLMMSRRRPSQDKNEGVMSFVIEHAVNNLQGCVTALQDSPSLRHLDSLHHSILVAQELIFTFRSGQMQSEDQRALQLFAEIGGFRTAMSCLTSLVQLFGQSVPDHSGLSQPDPDSTYVPNPRFGVADWPTDVKVRVEVHPHPLRLMDAIRVQPTSSGAWRCDLCDTNRNDRFAWHSEVQNYDLCAWCFQRGVACYAQRRYQDDLRELLNCFRTLFDVNLAEGASASDVQHLRLMEREGIWRELIEQLQLLWTHDSIRFASLELLEGLCLLTRQLFHTCARYEEISKSHRARESRARGGLTSWMAATNPGEEQPIPGSLFFDHLFGERQAARSRLLGDMPASGLGALAGLRTPAAPPPPPEVEVDEELVRHIQEMGFTAYQARTALRRSRNDVSAAVNIIFEGTIPPDDPQPNRTASASATAPSTNEASSETGGNVGGGGSAAANTDLSADSAQATGAQPEPEQPEAQGEDEDQDEEDEAAMFARAIAMSMQGGGAEAGSSADEGPSDSANSSATNAADQSAPRAEENAASSSQMDTAADNDDSSPSVSRRLLSMPRGGDDPDQSSREEQRVAQEKEQKVHDELKAAMSSLAKGNFDTMLAIISAQPVIINTVASWVMYLISHDLDGTGAELRLDLQNKVKALLDEELASLQGAAFDSLVYSSTSRHLDVMLRLYLMVTSGKIEDLASLAEKVLDLIHACSVPKDRVGCPVWLASAVLLLDQLERLQRTDQVVALARRQAAADHRPHMWQFAHQRNTWRTMWSDYNEASQIKLELAYSNMATTVDLEVEGRQYAVDLMAMQQVNKTTGSGRSVRRIPMQDASQKAADYVLPELVGPADMEPTSQPVWCHAAPVVTQLASWLSCQLDHPTSDAILRLLIRVTRDVELAQALVESPGFAELLDISQGQVYTGFSASLALLLRHAVEEPRALTAHFAETLAQSQALRNGATSNLEQLLRNFKPQVLRDTPAFVEACAHVLKLKEATTQAQNASVCLRGNPELLWKACGESPAQQAVCERLCVVLAARYDDMRDWHEKSQLRENHDGSLFPIRKPTSAETELEIGARASAVKAISLPKVLSYIAELVGTYKHVGQTLLHCNVPLSSGSVSLIAFVIRHIILRKSFVKVEPGTVGAEVHSAAIQQAKNILHNLVAAGDAAEEGVVREICEQYRAMDALAVHMPVIDQCEALNLLVTDICKNVALAGRRFVAEKLPEIILEAAVQQDLNNPKMDYFVESVAVVLEQLTRHARPAWVQAAKMADRKAQGVATEEDDFASRTVSDAFSAAMESMSAMERGGANARGRDDADLMDQSQDYGHDHEDHDEEQDEHGHVEEEDDDDEHDGDGADDDDNDDDDDDDHHHHHDDDDGDNDDGEDGPDGEAQDEFDAMLVRGIIDAMNARDANGEDGPMAMEVEVEIAGPGDAGAAGFGEGYYEDEDGDDAEDDDDDVIDERHHHHRRHHHHGDDDEADDMQPADDDVLDDGAVEVEIYEGASEDGGEGEQGFDDMDFDEDEDEDDLEDEMYFRSGMEEESYYEDEEFDDFVNLHADDAELQSEASNDEEPALDFEDAHALRDPWHRSELNLGMGSGLHRRNAQRRRGHPLDVRREQTTNASAEAELPAMHSMLAMSINRGGGAMAEATSNRARGGARRDERALAAVQELLRSGQLDGLRRTNRAADVHIYDGNNEPMIARVTDGGLNVEIRDPNSSQRPVVQRPTPEQRLKTEMDVIEGPVGPSLQYACLQVFVRLTKRFREDQAKASAEREAKAKIEREAKAAQDKAAKEEPRDAAQETEATSSATTNGEGAAPTETAPLTEVGESEPASVSPSGQDQEGVRVSRAEPEPSTVGSEETASAPDDATASVAGTAVASATGASAAPVDSSAAVPPGAASGDPPLEYENELLSLLPEDIRQEVLQAQAMVREMPQLPVETLNCCNPEFLAALPPDLQREVLAQERQALERMRREQQANEGGNEAAAGSEHSGPAEMDMASMIASLDDNLRREVLLEHSNDEAFLSQLPPALAQEAASLINAREQHQARHRTSARPLPRETNRGEPHDHLRDHREESRHSAMRQSAKDRLPKDGVAVLDTESIDKLLYLLIVPAAYNETYLARTFANLCSHSKTRYQVLISLFAICDALVSDVEAETGRVEEANPTLKLFVVRQNGKARFAAGVHVVMRALNILNFVVRHCPPAVDMILGTTLSRSLAVPEGCQLWNSLFAFATRHGEPSAALSRLLQDHRSRRRRGRVSTSGARPALRILLDTSKAPVETLRSMCYQVIRLLSHVLSALPDAEARAKHEHSVLQWREKYPDEAASVDEETTPTRTRSVKRRPHQPPPIAPPMAATETDIDSLFELICQSATFNVSASRDHKMVTPLLYNAENHQLVIDALHRYLDIWKDAVNDDIGKLEAIVSLHEQTPPRGRPQPLQMGPQRLEDSPALRKHLQDMTAPGAAQRILLRLLRLVNFLNDKELLLCKSMETPKATEPETKEAAAGNSAPVEPPTDSTVPETPTSTPARGASTGASTSNAATASHGDDAGETEAQGDQPAESAHQPGDDQAEKDKTTAKSSTVPSTADLISKYRPPRSVIELDLDQLWTTVGHCLMSFNKYDDSIQILSTLQPLIEAFLFCHQDVVAAARLAAPPSANSVAGAGDKNGSGSRTSSAPSTP</sequence>
<feature type="compositionally biased region" description="Basic and acidic residues" evidence="2">
    <location>
        <begin position="3497"/>
        <end position="3508"/>
    </location>
</feature>
<dbReference type="Gene3D" id="3.30.720.50">
    <property type="match status" value="1"/>
</dbReference>
<dbReference type="SMART" id="SM00165">
    <property type="entry name" value="UBA"/>
    <property type="match status" value="1"/>
</dbReference>
<feature type="compositionally biased region" description="Low complexity" evidence="2">
    <location>
        <begin position="1405"/>
        <end position="1415"/>
    </location>
</feature>
<feature type="region of interest" description="Disordered" evidence="2">
    <location>
        <begin position="2433"/>
        <end position="2460"/>
    </location>
</feature>
<dbReference type="Pfam" id="PF02825">
    <property type="entry name" value="WWE"/>
    <property type="match status" value="1"/>
</dbReference>
<dbReference type="SUPFAM" id="SSF117839">
    <property type="entry name" value="WWE domain"/>
    <property type="match status" value="1"/>
</dbReference>
<dbReference type="Gene3D" id="1.10.8.10">
    <property type="entry name" value="DNA helicase RuvA subunit, C-terminal domain"/>
    <property type="match status" value="1"/>
</dbReference>
<dbReference type="SUPFAM" id="SSF46934">
    <property type="entry name" value="UBA-like"/>
    <property type="match status" value="1"/>
</dbReference>
<accession>A9UUJ3</accession>
<feature type="compositionally biased region" description="Low complexity" evidence="2">
    <location>
        <begin position="3455"/>
        <end position="3475"/>
    </location>
</feature>
<feature type="compositionally biased region" description="Acidic residues" evidence="2">
    <location>
        <begin position="2265"/>
        <end position="2301"/>
    </location>
</feature>